<proteinExistence type="inferred from homology"/>
<dbReference type="GO" id="GO:0003855">
    <property type="term" value="F:3-dehydroquinate dehydratase activity"/>
    <property type="evidence" value="ECO:0007669"/>
    <property type="project" value="UniProtKB-UniRule"/>
</dbReference>
<dbReference type="InterPro" id="IPR050146">
    <property type="entry name" value="Type-I_3-dehydroquinase"/>
</dbReference>
<dbReference type="FunFam" id="3.20.20.70:FF:000047">
    <property type="entry name" value="3-dehydroquinate dehydratase"/>
    <property type="match status" value="1"/>
</dbReference>
<dbReference type="InterPro" id="IPR018508">
    <property type="entry name" value="3-dehydroquinate_DH_AS"/>
</dbReference>
<dbReference type="InterPro" id="IPR013785">
    <property type="entry name" value="Aldolase_TIM"/>
</dbReference>
<gene>
    <name evidence="5" type="primary">aroD</name>
    <name evidence="6" type="ORF">SAMN05216454_1012</name>
</gene>
<feature type="binding site" evidence="5">
    <location>
        <begin position="46"/>
        <end position="48"/>
    </location>
    <ligand>
        <name>3-dehydroquinate</name>
        <dbReference type="ChEBI" id="CHEBI:32364"/>
    </ligand>
</feature>
<dbReference type="PROSITE" id="PS01028">
    <property type="entry name" value="DEHYDROQUINASE_I"/>
    <property type="match status" value="1"/>
</dbReference>
<evidence type="ECO:0000313" key="7">
    <source>
        <dbReference type="Proteomes" id="UP000199512"/>
    </source>
</evidence>
<keyword evidence="3 5" id="KW-0456">Lyase</keyword>
<dbReference type="SUPFAM" id="SSF51569">
    <property type="entry name" value="Aldolase"/>
    <property type="match status" value="1"/>
</dbReference>
<organism evidence="6 7">
    <name type="scientific">Peptostreptococcus russellii</name>
    <dbReference type="NCBI Taxonomy" id="215200"/>
    <lineage>
        <taxon>Bacteria</taxon>
        <taxon>Bacillati</taxon>
        <taxon>Bacillota</taxon>
        <taxon>Clostridia</taxon>
        <taxon>Peptostreptococcales</taxon>
        <taxon>Peptostreptococcaceae</taxon>
        <taxon>Peptostreptococcus</taxon>
    </lineage>
</organism>
<keyword evidence="7" id="KW-1185">Reference proteome</keyword>
<dbReference type="Gene3D" id="3.20.20.70">
    <property type="entry name" value="Aldolase class I"/>
    <property type="match status" value="1"/>
</dbReference>
<dbReference type="RefSeq" id="WP_091972780.1">
    <property type="nucleotide sequence ID" value="NZ_CAUWDX010000007.1"/>
</dbReference>
<dbReference type="EC" id="4.2.1.10" evidence="5"/>
<dbReference type="Proteomes" id="UP000199512">
    <property type="component" value="Unassembled WGS sequence"/>
</dbReference>
<dbReference type="GO" id="GO:0046279">
    <property type="term" value="P:3,4-dihydroxybenzoate biosynthetic process"/>
    <property type="evidence" value="ECO:0007669"/>
    <property type="project" value="TreeGrafter"/>
</dbReference>
<keyword evidence="5" id="KW-0028">Amino-acid biosynthesis</keyword>
<dbReference type="NCBIfam" id="TIGR01093">
    <property type="entry name" value="aroD"/>
    <property type="match status" value="1"/>
</dbReference>
<comment type="caution">
    <text evidence="5">Lacks conserved residue(s) required for the propagation of feature annotation.</text>
</comment>
<feature type="binding site" evidence="5">
    <location>
        <position position="82"/>
    </location>
    <ligand>
        <name>3-dehydroquinate</name>
        <dbReference type="ChEBI" id="CHEBI:32364"/>
    </ligand>
</feature>
<dbReference type="PANTHER" id="PTHR43699">
    <property type="entry name" value="3-DEHYDROQUINATE DEHYDRATASE"/>
    <property type="match status" value="1"/>
</dbReference>
<accession>A0A1H8E5K9</accession>
<feature type="binding site" evidence="5">
    <location>
        <position position="230"/>
    </location>
    <ligand>
        <name>3-dehydroquinate</name>
        <dbReference type="ChEBI" id="CHEBI:32364"/>
    </ligand>
</feature>
<dbReference type="HAMAP" id="MF_00214">
    <property type="entry name" value="AroD"/>
    <property type="match status" value="1"/>
</dbReference>
<comment type="catalytic activity">
    <reaction evidence="1 5">
        <text>3-dehydroquinate = 3-dehydroshikimate + H2O</text>
        <dbReference type="Rhea" id="RHEA:21096"/>
        <dbReference type="ChEBI" id="CHEBI:15377"/>
        <dbReference type="ChEBI" id="CHEBI:16630"/>
        <dbReference type="ChEBI" id="CHEBI:32364"/>
        <dbReference type="EC" id="4.2.1.10"/>
    </reaction>
</comment>
<reference evidence="6 7" key="1">
    <citation type="submission" date="2016-10" db="EMBL/GenBank/DDBJ databases">
        <authorList>
            <person name="de Groot N.N."/>
        </authorList>
    </citation>
    <scope>NUCLEOTIDE SEQUENCE [LARGE SCALE GENOMIC DNA]</scope>
    <source>
        <strain evidence="6 7">Calf135</strain>
    </source>
</reference>
<comment type="similarity">
    <text evidence="5">Belongs to the type-I 3-dehydroquinase family.</text>
</comment>
<keyword evidence="4 5" id="KW-0704">Schiff base</keyword>
<feature type="binding site" evidence="5">
    <location>
        <position position="211"/>
    </location>
    <ligand>
        <name>3-dehydroquinate</name>
        <dbReference type="ChEBI" id="CHEBI:32364"/>
    </ligand>
</feature>
<name>A0A1H8E5K9_9FIRM</name>
<evidence type="ECO:0000256" key="3">
    <source>
        <dbReference type="ARBA" id="ARBA00023239"/>
    </source>
</evidence>
<evidence type="ECO:0000256" key="4">
    <source>
        <dbReference type="ARBA" id="ARBA00023270"/>
    </source>
</evidence>
<feature type="active site" description="Proton donor/acceptor" evidence="5">
    <location>
        <position position="142"/>
    </location>
</feature>
<dbReference type="OrthoDB" id="9813659at2"/>
<feature type="active site" description="Schiff-base intermediate with substrate" evidence="5">
    <location>
        <position position="169"/>
    </location>
</feature>
<sequence>MRTCKVGNIEIGRGIPKICIPIVEKSRDEIIKYAQKIKKHNPDIVEWRADFYEEVFNIEDMLEVAKDLKKQLKNIALLFTIRRKNEGGNLDIESDKYLSLVRAMSKSKNIDIVDVDISSLRRKDRHIIYEIKDSSKLLISYHNFKHTPSVEAMEKILLNMNYYKPDIYKLAVMPLNKSDNINVLKLAVDAEQNLERPIVIISMGKMGIASRICGEIFSSSISFASLEKSSAPGQIEIDELREVLEIIHKNYTDDI</sequence>
<dbReference type="Pfam" id="PF01487">
    <property type="entry name" value="DHquinase_I"/>
    <property type="match status" value="1"/>
</dbReference>
<feature type="binding site" evidence="5">
    <location>
        <position position="234"/>
    </location>
    <ligand>
        <name>3-dehydroquinate</name>
        <dbReference type="ChEBI" id="CHEBI:32364"/>
    </ligand>
</feature>
<evidence type="ECO:0000256" key="2">
    <source>
        <dbReference type="ARBA" id="ARBA00023141"/>
    </source>
</evidence>
<dbReference type="UniPathway" id="UPA00053">
    <property type="reaction ID" value="UER00086"/>
</dbReference>
<dbReference type="EMBL" id="FODF01000001">
    <property type="protein sequence ID" value="SEN14772.1"/>
    <property type="molecule type" value="Genomic_DNA"/>
</dbReference>
<evidence type="ECO:0000313" key="6">
    <source>
        <dbReference type="EMBL" id="SEN14772.1"/>
    </source>
</evidence>
<dbReference type="GO" id="GO:0008652">
    <property type="term" value="P:amino acid biosynthetic process"/>
    <property type="evidence" value="ECO:0007669"/>
    <property type="project" value="UniProtKB-KW"/>
</dbReference>
<keyword evidence="2 5" id="KW-0057">Aromatic amino acid biosynthesis</keyword>
<dbReference type="STRING" id="215200.SAMN05216454_1012"/>
<dbReference type="InterPro" id="IPR001381">
    <property type="entry name" value="DHquinase_I"/>
</dbReference>
<dbReference type="PANTHER" id="PTHR43699:SF1">
    <property type="entry name" value="3-DEHYDROQUINATE DEHYDRATASE"/>
    <property type="match status" value="1"/>
</dbReference>
<evidence type="ECO:0000256" key="5">
    <source>
        <dbReference type="HAMAP-Rule" id="MF_00214"/>
    </source>
</evidence>
<dbReference type="AlphaFoldDB" id="A0A1H8E5K9"/>
<dbReference type="GO" id="GO:0009423">
    <property type="term" value="P:chorismate biosynthetic process"/>
    <property type="evidence" value="ECO:0007669"/>
    <property type="project" value="UniProtKB-UniRule"/>
</dbReference>
<dbReference type="CDD" id="cd00502">
    <property type="entry name" value="DHQase_I"/>
    <property type="match status" value="1"/>
</dbReference>
<comment type="function">
    <text evidence="5">Involved in the third step of the chorismate pathway, which leads to the biosynthesis of aromatic amino acids. Catalyzes the cis-dehydration of 3-dehydroquinate (DHQ) and introduces the first double bond of the aromatic ring to yield 3-dehydroshikimate.</text>
</comment>
<evidence type="ECO:0000256" key="1">
    <source>
        <dbReference type="ARBA" id="ARBA00001864"/>
    </source>
</evidence>
<comment type="pathway">
    <text evidence="5">Metabolic intermediate biosynthesis; chorismate biosynthesis; chorismate from D-erythrose 4-phosphate and phosphoenolpyruvate: step 3/7.</text>
</comment>
<comment type="subunit">
    <text evidence="5">Homodimer.</text>
</comment>
<protein>
    <recommendedName>
        <fullName evidence="5">3-dehydroquinate dehydratase</fullName>
        <shortName evidence="5">3-dehydroquinase</shortName>
        <ecNumber evidence="5">4.2.1.10</ecNumber>
    </recommendedName>
    <alternativeName>
        <fullName evidence="5">Type I DHQase</fullName>
    </alternativeName>
    <alternativeName>
        <fullName evidence="5">Type I dehydroquinase</fullName>
        <shortName evidence="5">DHQ1</shortName>
    </alternativeName>
</protein>
<dbReference type="GO" id="GO:0009073">
    <property type="term" value="P:aromatic amino acid family biosynthetic process"/>
    <property type="evidence" value="ECO:0007669"/>
    <property type="project" value="UniProtKB-KW"/>
</dbReference>